<proteinExistence type="inferred from homology"/>
<feature type="domain" description="DNA-binding protein H-NS-like C-terminal" evidence="6">
    <location>
        <begin position="149"/>
        <end position="189"/>
    </location>
</feature>
<organism evidence="7 8">
    <name type="scientific">Paraburkholderia podalyriae</name>
    <dbReference type="NCBI Taxonomy" id="1938811"/>
    <lineage>
        <taxon>Bacteria</taxon>
        <taxon>Pseudomonadati</taxon>
        <taxon>Pseudomonadota</taxon>
        <taxon>Betaproteobacteria</taxon>
        <taxon>Burkholderiales</taxon>
        <taxon>Burkholderiaceae</taxon>
        <taxon>Paraburkholderia</taxon>
    </lineage>
</organism>
<protein>
    <submittedName>
        <fullName evidence="7">H-NS histone family protein</fullName>
    </submittedName>
</protein>
<feature type="region of interest" description="Disordered" evidence="5">
    <location>
        <begin position="140"/>
        <end position="173"/>
    </location>
</feature>
<dbReference type="PANTHER" id="PTHR38097">
    <property type="match status" value="1"/>
</dbReference>
<keyword evidence="8" id="KW-1185">Reference proteome</keyword>
<dbReference type="Pfam" id="PF00816">
    <property type="entry name" value="Histone_HNS"/>
    <property type="match status" value="2"/>
</dbReference>
<dbReference type="Gene3D" id="4.10.430.30">
    <property type="match status" value="2"/>
</dbReference>
<feature type="region of interest" description="Disordered" evidence="5">
    <location>
        <begin position="52"/>
        <end position="101"/>
    </location>
</feature>
<accession>A0ABR7Q1X9</accession>
<evidence type="ECO:0000313" key="7">
    <source>
        <dbReference type="EMBL" id="MBC8752436.1"/>
    </source>
</evidence>
<name>A0ABR7Q1X9_9BURK</name>
<evidence type="ECO:0000256" key="5">
    <source>
        <dbReference type="SAM" id="MobiDB-lite"/>
    </source>
</evidence>
<dbReference type="EMBL" id="VZQQ01000103">
    <property type="protein sequence ID" value="MBC8752436.1"/>
    <property type="molecule type" value="Genomic_DNA"/>
</dbReference>
<dbReference type="SMART" id="SM00528">
    <property type="entry name" value="HNS"/>
    <property type="match status" value="2"/>
</dbReference>
<evidence type="ECO:0000313" key="8">
    <source>
        <dbReference type="Proteomes" id="UP000736373"/>
    </source>
</evidence>
<dbReference type="Proteomes" id="UP000736373">
    <property type="component" value="Unassembled WGS sequence"/>
</dbReference>
<dbReference type="SUPFAM" id="SSF81273">
    <property type="entry name" value="H-NS histone-like proteins"/>
    <property type="match status" value="2"/>
</dbReference>
<comment type="similarity">
    <text evidence="2">Belongs to the histone-like protein H-NS family.</text>
</comment>
<comment type="caution">
    <text evidence="7">The sequence shown here is derived from an EMBL/GenBank/DDBJ whole genome shotgun (WGS) entry which is preliminary data.</text>
</comment>
<evidence type="ECO:0000256" key="3">
    <source>
        <dbReference type="ARBA" id="ARBA00022490"/>
    </source>
</evidence>
<dbReference type="RefSeq" id="WP_187639296.1">
    <property type="nucleotide sequence ID" value="NZ_VZQQ01000103.1"/>
</dbReference>
<feature type="compositionally biased region" description="Low complexity" evidence="5">
    <location>
        <begin position="61"/>
        <end position="79"/>
    </location>
</feature>
<evidence type="ECO:0000256" key="2">
    <source>
        <dbReference type="ARBA" id="ARBA00010610"/>
    </source>
</evidence>
<keyword evidence="3" id="KW-0963">Cytoplasm</keyword>
<comment type="subcellular location">
    <subcellularLocation>
        <location evidence="1">Cytoplasm</location>
        <location evidence="1">Nucleoid</location>
    </subcellularLocation>
</comment>
<reference evidence="7 8" key="1">
    <citation type="submission" date="2019-09" db="EMBL/GenBank/DDBJ databases">
        <title>Paraburkholderia podalyriae sp. nov., A South African Podalyria-associated rhizobium.</title>
        <authorList>
            <person name="Mavima L."/>
            <person name="Beukes C.W."/>
            <person name="Palmer M."/>
            <person name="De Meyer S.E."/>
            <person name="James E.K."/>
            <person name="Maluk M."/>
            <person name="Avontuur J.R."/>
            <person name="Chan W.Y."/>
            <person name="Venter S.N."/>
            <person name="Steenkamp E.T."/>
        </authorList>
    </citation>
    <scope>NUCLEOTIDE SEQUENCE [LARGE SCALE GENOMIC DNA]</scope>
    <source>
        <strain evidence="7 8">WC7.3b</strain>
    </source>
</reference>
<evidence type="ECO:0000256" key="1">
    <source>
        <dbReference type="ARBA" id="ARBA00004453"/>
    </source>
</evidence>
<keyword evidence="4" id="KW-0238">DNA-binding</keyword>
<evidence type="ECO:0000256" key="4">
    <source>
        <dbReference type="ARBA" id="ARBA00023125"/>
    </source>
</evidence>
<feature type="domain" description="DNA-binding protein H-NS-like C-terminal" evidence="6">
    <location>
        <begin position="68"/>
        <end position="114"/>
    </location>
</feature>
<evidence type="ECO:0000259" key="6">
    <source>
        <dbReference type="SMART" id="SM00528"/>
    </source>
</evidence>
<sequence length="308" mass="31136">MATLEQIEEKMKKLQSQAEALIAKQSSAVLANIKALMEKHGLTTADIDAHVGGAQKRGRKPGASAANGKAKAAAETKGGLPPKYRDPKTGATWSGHGRPPAWIKDVKDRTRFLTADGDAAVAATADAAGKAKAAVENASAVGSAGAHTGQRKGPQPAKYRDAKSGATWSGRGPAPAWLAAVKDRTKFLIEGASAVTTETRAVNKASKPNAAGKRSAVAKTAAVKKVATTKVAPAKQTVVAKKVTAKKAPATKAVVAASNMVAAKKTVAPAATKVAVKKAPAQKAVAKTLVAEPDVAAAPASVTVQATA</sequence>
<gene>
    <name evidence="7" type="ORF">F6X42_40380</name>
</gene>
<dbReference type="PANTHER" id="PTHR38097:SF2">
    <property type="entry name" value="DNA-BINDING PROTEIN STPA"/>
    <property type="match status" value="1"/>
</dbReference>
<dbReference type="InterPro" id="IPR027444">
    <property type="entry name" value="H-NS_C_dom"/>
</dbReference>